<gene>
    <name evidence="1" type="ORF">SDRG_17437</name>
</gene>
<name>T0PUK1_SAPDV</name>
<dbReference type="InParanoid" id="T0PUK1"/>
<organism evidence="1 2">
    <name type="scientific">Saprolegnia diclina (strain VS20)</name>
    <dbReference type="NCBI Taxonomy" id="1156394"/>
    <lineage>
        <taxon>Eukaryota</taxon>
        <taxon>Sar</taxon>
        <taxon>Stramenopiles</taxon>
        <taxon>Oomycota</taxon>
        <taxon>Saprolegniomycetes</taxon>
        <taxon>Saprolegniales</taxon>
        <taxon>Saprolegniaceae</taxon>
        <taxon>Saprolegnia</taxon>
    </lineage>
</organism>
<dbReference type="AlphaFoldDB" id="T0PUK1"/>
<reference evidence="1 2" key="1">
    <citation type="submission" date="2012-04" db="EMBL/GenBank/DDBJ databases">
        <title>The Genome Sequence of Saprolegnia declina VS20.</title>
        <authorList>
            <consortium name="The Broad Institute Genome Sequencing Platform"/>
            <person name="Russ C."/>
            <person name="Nusbaum C."/>
            <person name="Tyler B."/>
            <person name="van West P."/>
            <person name="Dieguez-Uribeondo J."/>
            <person name="de Bruijn I."/>
            <person name="Tripathy S."/>
            <person name="Jiang R."/>
            <person name="Young S.K."/>
            <person name="Zeng Q."/>
            <person name="Gargeya S."/>
            <person name="Fitzgerald M."/>
            <person name="Haas B."/>
            <person name="Abouelleil A."/>
            <person name="Alvarado L."/>
            <person name="Arachchi H.M."/>
            <person name="Berlin A."/>
            <person name="Chapman S.B."/>
            <person name="Goldberg J."/>
            <person name="Griggs A."/>
            <person name="Gujja S."/>
            <person name="Hansen M."/>
            <person name="Howarth C."/>
            <person name="Imamovic A."/>
            <person name="Larimer J."/>
            <person name="McCowen C."/>
            <person name="Montmayeur A."/>
            <person name="Murphy C."/>
            <person name="Neiman D."/>
            <person name="Pearson M."/>
            <person name="Priest M."/>
            <person name="Roberts A."/>
            <person name="Saif S."/>
            <person name="Shea T."/>
            <person name="Sisk P."/>
            <person name="Sykes S."/>
            <person name="Wortman J."/>
            <person name="Nusbaum C."/>
            <person name="Birren B."/>
        </authorList>
    </citation>
    <scope>NUCLEOTIDE SEQUENCE [LARGE SCALE GENOMIC DNA]</scope>
    <source>
        <strain evidence="1 2">VS20</strain>
    </source>
</reference>
<sequence length="99" mass="11486">MLQTLMLWEETSNTVSLESYVNNLSFSSQAGYAALTDSLQVALLDVHSIKYLDRVQWEVVNHNLPLDSIKYLDRVQWEVVIHNLPLDSIKVLRKTYHNL</sequence>
<dbReference type="EMBL" id="JH767505">
    <property type="protein sequence ID" value="EQC24670.1"/>
    <property type="molecule type" value="Genomic_DNA"/>
</dbReference>
<keyword evidence="2" id="KW-1185">Reference proteome</keyword>
<dbReference type="VEuPathDB" id="FungiDB:SDRG_17437"/>
<accession>T0PUK1</accession>
<dbReference type="Proteomes" id="UP000030762">
    <property type="component" value="Unassembled WGS sequence"/>
</dbReference>
<evidence type="ECO:0000313" key="2">
    <source>
        <dbReference type="Proteomes" id="UP000030762"/>
    </source>
</evidence>
<dbReference type="RefSeq" id="XP_008621901.1">
    <property type="nucleotide sequence ID" value="XM_008623679.1"/>
</dbReference>
<evidence type="ECO:0000313" key="1">
    <source>
        <dbReference type="EMBL" id="EQC24670.1"/>
    </source>
</evidence>
<protein>
    <submittedName>
        <fullName evidence="1">Uncharacterized protein</fullName>
    </submittedName>
</protein>
<proteinExistence type="predicted"/>
<dbReference type="GeneID" id="19958164"/>